<dbReference type="EMBL" id="JAACXV010014325">
    <property type="protein sequence ID" value="KAF7268404.1"/>
    <property type="molecule type" value="Genomic_DNA"/>
</dbReference>
<accession>A0A834HUU9</accession>
<evidence type="ECO:0000313" key="2">
    <source>
        <dbReference type="Proteomes" id="UP000625711"/>
    </source>
</evidence>
<keyword evidence="2" id="KW-1185">Reference proteome</keyword>
<name>A0A834HUU9_RHYFE</name>
<comment type="caution">
    <text evidence="1">The sequence shown here is derived from an EMBL/GenBank/DDBJ whole genome shotgun (WGS) entry which is preliminary data.</text>
</comment>
<proteinExistence type="predicted"/>
<organism evidence="1 2">
    <name type="scientific">Rhynchophorus ferrugineus</name>
    <name type="common">Red palm weevil</name>
    <name type="synonym">Curculio ferrugineus</name>
    <dbReference type="NCBI Taxonomy" id="354439"/>
    <lineage>
        <taxon>Eukaryota</taxon>
        <taxon>Metazoa</taxon>
        <taxon>Ecdysozoa</taxon>
        <taxon>Arthropoda</taxon>
        <taxon>Hexapoda</taxon>
        <taxon>Insecta</taxon>
        <taxon>Pterygota</taxon>
        <taxon>Neoptera</taxon>
        <taxon>Endopterygota</taxon>
        <taxon>Coleoptera</taxon>
        <taxon>Polyphaga</taxon>
        <taxon>Cucujiformia</taxon>
        <taxon>Curculionidae</taxon>
        <taxon>Dryophthorinae</taxon>
        <taxon>Rhynchophorus</taxon>
    </lineage>
</organism>
<reference evidence="1" key="1">
    <citation type="submission" date="2020-08" db="EMBL/GenBank/DDBJ databases">
        <title>Genome sequencing and assembly of the red palm weevil Rhynchophorus ferrugineus.</title>
        <authorList>
            <person name="Dias G.B."/>
            <person name="Bergman C.M."/>
            <person name="Manee M."/>
        </authorList>
    </citation>
    <scope>NUCLEOTIDE SEQUENCE</scope>
    <source>
        <strain evidence="1">AA-2017</strain>
        <tissue evidence="1">Whole larva</tissue>
    </source>
</reference>
<dbReference type="AlphaFoldDB" id="A0A834HUU9"/>
<dbReference type="Proteomes" id="UP000625711">
    <property type="component" value="Unassembled WGS sequence"/>
</dbReference>
<gene>
    <name evidence="1" type="ORF">GWI33_018465</name>
</gene>
<protein>
    <submittedName>
        <fullName evidence="1">Uncharacterized protein</fullName>
    </submittedName>
</protein>
<sequence>MITTATFNPRGSSLATGQAVDSVDWCHVSIRTVSFKIKATCGCDWSQSCAGAESVYSQRDIAIAAISSVGFALYVWKRCDTALTLASV</sequence>
<evidence type="ECO:0000313" key="1">
    <source>
        <dbReference type="EMBL" id="KAF7268404.1"/>
    </source>
</evidence>